<protein>
    <submittedName>
        <fullName evidence="1">Uncharacterized protein</fullName>
    </submittedName>
</protein>
<reference evidence="1 2" key="1">
    <citation type="submission" date="2017-08" db="EMBL/GenBank/DDBJ databases">
        <title>Complete genome sequence of Mucilaginibacter sp. strain BJC16-A31.</title>
        <authorList>
            <consortium name="Henan University of Science and Technology"/>
            <person name="You X."/>
        </authorList>
    </citation>
    <scope>NUCLEOTIDE SEQUENCE [LARGE SCALE GENOMIC DNA]</scope>
    <source>
        <strain evidence="1 2">BJC16-A31</strain>
    </source>
</reference>
<dbReference type="Proteomes" id="UP000215002">
    <property type="component" value="Chromosome"/>
</dbReference>
<dbReference type="EMBL" id="CP022743">
    <property type="protein sequence ID" value="ASU34231.1"/>
    <property type="molecule type" value="Genomic_DNA"/>
</dbReference>
<evidence type="ECO:0000313" key="2">
    <source>
        <dbReference type="Proteomes" id="UP000215002"/>
    </source>
</evidence>
<keyword evidence="2" id="KW-1185">Reference proteome</keyword>
<name>A0A223NXE3_9SPHI</name>
<organism evidence="1 2">
    <name type="scientific">Mucilaginibacter xinganensis</name>
    <dbReference type="NCBI Taxonomy" id="1234841"/>
    <lineage>
        <taxon>Bacteria</taxon>
        <taxon>Pseudomonadati</taxon>
        <taxon>Bacteroidota</taxon>
        <taxon>Sphingobacteriia</taxon>
        <taxon>Sphingobacteriales</taxon>
        <taxon>Sphingobacteriaceae</taxon>
        <taxon>Mucilaginibacter</taxon>
    </lineage>
</organism>
<proteinExistence type="predicted"/>
<gene>
    <name evidence="1" type="ORF">MuYL_2342</name>
</gene>
<dbReference type="AlphaFoldDB" id="A0A223NXE3"/>
<evidence type="ECO:0000313" key="1">
    <source>
        <dbReference type="EMBL" id="ASU34231.1"/>
    </source>
</evidence>
<sequence length="41" mass="4345">MTGTKLLSLTVANNYYSYLIGKTSNAAAFNTFINSAGVKKA</sequence>
<accession>A0A223NXE3</accession>
<dbReference type="KEGG" id="muc:MuYL_2342"/>